<keyword evidence="7" id="KW-1185">Reference proteome</keyword>
<protein>
    <submittedName>
        <fullName evidence="6">Cupredoxin family copper-binding protein</fullName>
    </submittedName>
</protein>
<dbReference type="SUPFAM" id="SSF49503">
    <property type="entry name" value="Cupredoxins"/>
    <property type="match status" value="1"/>
</dbReference>
<comment type="caution">
    <text evidence="6">The sequence shown here is derived from an EMBL/GenBank/DDBJ whole genome shotgun (WGS) entry which is preliminary data.</text>
</comment>
<dbReference type="CDD" id="cd13921">
    <property type="entry name" value="Amicyanin"/>
    <property type="match status" value="1"/>
</dbReference>
<evidence type="ECO:0000259" key="5">
    <source>
        <dbReference type="Pfam" id="PF13473"/>
    </source>
</evidence>
<dbReference type="PANTHER" id="PTHR36507">
    <property type="entry name" value="BLL1555 PROTEIN"/>
    <property type="match status" value="1"/>
</dbReference>
<evidence type="ECO:0000256" key="4">
    <source>
        <dbReference type="ARBA" id="ARBA00022982"/>
    </source>
</evidence>
<reference evidence="7" key="1">
    <citation type="journal article" date="2019" name="Int. J. Syst. Evol. Microbiol.">
        <title>The Global Catalogue of Microorganisms (GCM) 10K type strain sequencing project: providing services to taxonomists for standard genome sequencing and annotation.</title>
        <authorList>
            <consortium name="The Broad Institute Genomics Platform"/>
            <consortium name="The Broad Institute Genome Sequencing Center for Infectious Disease"/>
            <person name="Wu L."/>
            <person name="Ma J."/>
        </authorList>
    </citation>
    <scope>NUCLEOTIDE SEQUENCE [LARGE SCALE GENOMIC DNA]</scope>
    <source>
        <strain evidence="7">KLKA75</strain>
    </source>
</reference>
<dbReference type="RefSeq" id="WP_378259691.1">
    <property type="nucleotide sequence ID" value="NZ_JBHSIT010000008.1"/>
</dbReference>
<proteinExistence type="predicted"/>
<dbReference type="EMBL" id="JBHSIT010000008">
    <property type="protein sequence ID" value="MFC4911044.1"/>
    <property type="molecule type" value="Genomic_DNA"/>
</dbReference>
<keyword evidence="4" id="KW-0249">Electron transport</keyword>
<dbReference type="Pfam" id="PF13473">
    <property type="entry name" value="Cupredoxin_1"/>
    <property type="match status" value="1"/>
</dbReference>
<evidence type="ECO:0000256" key="1">
    <source>
        <dbReference type="ARBA" id="ARBA00004418"/>
    </source>
</evidence>
<dbReference type="Gene3D" id="2.60.40.420">
    <property type="entry name" value="Cupredoxins - blue copper proteins"/>
    <property type="match status" value="1"/>
</dbReference>
<dbReference type="InterPro" id="IPR052721">
    <property type="entry name" value="ET_Amicyanin"/>
</dbReference>
<evidence type="ECO:0000313" key="6">
    <source>
        <dbReference type="EMBL" id="MFC4911044.1"/>
    </source>
</evidence>
<name>A0ABV9U5C2_9ACTN</name>
<dbReference type="InterPro" id="IPR028096">
    <property type="entry name" value="EfeO_Cupredoxin"/>
</dbReference>
<evidence type="ECO:0000313" key="7">
    <source>
        <dbReference type="Proteomes" id="UP001595872"/>
    </source>
</evidence>
<keyword evidence="2" id="KW-0813">Transport</keyword>
<gene>
    <name evidence="6" type="ORF">ACFPCY_27300</name>
</gene>
<evidence type="ECO:0000256" key="3">
    <source>
        <dbReference type="ARBA" id="ARBA00022764"/>
    </source>
</evidence>
<dbReference type="Proteomes" id="UP001595872">
    <property type="component" value="Unassembled WGS sequence"/>
</dbReference>
<organism evidence="6 7">
    <name type="scientific">Actinomadura gamaensis</name>
    <dbReference type="NCBI Taxonomy" id="1763541"/>
    <lineage>
        <taxon>Bacteria</taxon>
        <taxon>Bacillati</taxon>
        <taxon>Actinomycetota</taxon>
        <taxon>Actinomycetes</taxon>
        <taxon>Streptosporangiales</taxon>
        <taxon>Thermomonosporaceae</taxon>
        <taxon>Actinomadura</taxon>
    </lineage>
</organism>
<dbReference type="PANTHER" id="PTHR36507:SF1">
    <property type="entry name" value="BLL1555 PROTEIN"/>
    <property type="match status" value="1"/>
</dbReference>
<dbReference type="InterPro" id="IPR035668">
    <property type="entry name" value="Amicyanin"/>
</dbReference>
<dbReference type="InterPro" id="IPR002386">
    <property type="entry name" value="Amicyanin/Pseudoazurin"/>
</dbReference>
<keyword evidence="3" id="KW-0574">Periplasm</keyword>
<evidence type="ECO:0000256" key="2">
    <source>
        <dbReference type="ARBA" id="ARBA00022448"/>
    </source>
</evidence>
<sequence>MSMPSNSSAAKPPAAGPDAVTISGFAFAPAKLTVKRGTTVTWTNRDEDPHTVTVPGGGGPRSPALVAGASFRFTFTKPGTYAYICTIHPFMHGTVVVTP</sequence>
<feature type="domain" description="EfeO-type cupredoxin-like" evidence="5">
    <location>
        <begin position="18"/>
        <end position="97"/>
    </location>
</feature>
<comment type="subcellular location">
    <subcellularLocation>
        <location evidence="1">Periplasm</location>
    </subcellularLocation>
</comment>
<dbReference type="PRINTS" id="PR00155">
    <property type="entry name" value="AMICYANIN"/>
</dbReference>
<dbReference type="InterPro" id="IPR008972">
    <property type="entry name" value="Cupredoxin"/>
</dbReference>
<accession>A0ABV9U5C2</accession>